<dbReference type="EMBL" id="JBHSNS010000007">
    <property type="protein sequence ID" value="MFC5730113.1"/>
    <property type="molecule type" value="Genomic_DNA"/>
</dbReference>
<protein>
    <submittedName>
        <fullName evidence="1">Uncharacterized protein</fullName>
    </submittedName>
</protein>
<name>A0ABW0ZM05_9ACTN</name>
<gene>
    <name evidence="1" type="ORF">ACFPQB_14395</name>
</gene>
<comment type="caution">
    <text evidence="1">The sequence shown here is derived from an EMBL/GenBank/DDBJ whole genome shotgun (WGS) entry which is preliminary data.</text>
</comment>
<reference evidence="2" key="1">
    <citation type="journal article" date="2019" name="Int. J. Syst. Evol. Microbiol.">
        <title>The Global Catalogue of Microorganisms (GCM) 10K type strain sequencing project: providing services to taxonomists for standard genome sequencing and annotation.</title>
        <authorList>
            <consortium name="The Broad Institute Genomics Platform"/>
            <consortium name="The Broad Institute Genome Sequencing Center for Infectious Disease"/>
            <person name="Wu L."/>
            <person name="Ma J."/>
        </authorList>
    </citation>
    <scope>NUCLEOTIDE SEQUENCE [LARGE SCALE GENOMIC DNA]</scope>
    <source>
        <strain evidence="2">YIM 94188</strain>
    </source>
</reference>
<accession>A0ABW0ZM05</accession>
<dbReference type="Proteomes" id="UP001596072">
    <property type="component" value="Unassembled WGS sequence"/>
</dbReference>
<evidence type="ECO:0000313" key="2">
    <source>
        <dbReference type="Proteomes" id="UP001596072"/>
    </source>
</evidence>
<organism evidence="1 2">
    <name type="scientific">Nocardioides vastitatis</name>
    <dbReference type="NCBI Taxonomy" id="2568655"/>
    <lineage>
        <taxon>Bacteria</taxon>
        <taxon>Bacillati</taxon>
        <taxon>Actinomycetota</taxon>
        <taxon>Actinomycetes</taxon>
        <taxon>Propionibacteriales</taxon>
        <taxon>Nocardioidaceae</taxon>
        <taxon>Nocardioides</taxon>
    </lineage>
</organism>
<proteinExistence type="predicted"/>
<evidence type="ECO:0000313" key="1">
    <source>
        <dbReference type="EMBL" id="MFC5730113.1"/>
    </source>
</evidence>
<dbReference type="RefSeq" id="WP_136431945.1">
    <property type="nucleotide sequence ID" value="NZ_JBHSNS010000007.1"/>
</dbReference>
<sequence>MRENDIAVRQLSAVLTNAPFAATRPAVEPREVCVIEPETPQWRIEERQGRGVAQEHVGPGLPVRSARTDGVLLLSSHLSPHAAVDVRAAA</sequence>
<keyword evidence="2" id="KW-1185">Reference proteome</keyword>